<accession>A3LRL9</accession>
<dbReference type="RefSeq" id="XP_001383789.2">
    <property type="nucleotide sequence ID" value="XM_001383752.1"/>
</dbReference>
<dbReference type="KEGG" id="pic:PICST_30736"/>
<keyword evidence="3" id="KW-1185">Reference proteome</keyword>
<dbReference type="PANTHER" id="PTHR38698:SF1">
    <property type="entry name" value="FUNGAL PROTEIN"/>
    <property type="match status" value="1"/>
</dbReference>
<dbReference type="eggNOG" id="ENOG502RZVD">
    <property type="taxonomic scope" value="Eukaryota"/>
</dbReference>
<dbReference type="OrthoDB" id="5378975at2759"/>
<evidence type="ECO:0000313" key="3">
    <source>
        <dbReference type="Proteomes" id="UP000002258"/>
    </source>
</evidence>
<dbReference type="STRING" id="322104.A3LRL9"/>
<feature type="compositionally biased region" description="Acidic residues" evidence="1">
    <location>
        <begin position="1"/>
        <end position="14"/>
    </location>
</feature>
<dbReference type="Proteomes" id="UP000002258">
    <property type="component" value="Chromosome 3"/>
</dbReference>
<dbReference type="FunCoup" id="A3LRL9">
    <property type="interactions" value="21"/>
</dbReference>
<dbReference type="OMA" id="SINDINW"/>
<dbReference type="Pfam" id="PF17104">
    <property type="entry name" value="YBL010C_LAA2"/>
    <property type="match status" value="1"/>
</dbReference>
<organism evidence="2 3">
    <name type="scientific">Scheffersomyces stipitis (strain ATCC 58785 / CBS 6054 / NBRC 10063 / NRRL Y-11545)</name>
    <name type="common">Yeast</name>
    <name type="synonym">Pichia stipitis</name>
    <dbReference type="NCBI Taxonomy" id="322104"/>
    <lineage>
        <taxon>Eukaryota</taxon>
        <taxon>Fungi</taxon>
        <taxon>Dikarya</taxon>
        <taxon>Ascomycota</taxon>
        <taxon>Saccharomycotina</taxon>
        <taxon>Pichiomycetes</taxon>
        <taxon>Debaryomycetaceae</taxon>
        <taxon>Scheffersomyces</taxon>
    </lineage>
</organism>
<proteinExistence type="predicted"/>
<feature type="region of interest" description="Disordered" evidence="1">
    <location>
        <begin position="218"/>
        <end position="238"/>
    </location>
</feature>
<dbReference type="AlphaFoldDB" id="A3LRL9"/>
<feature type="compositionally biased region" description="Basic and acidic residues" evidence="1">
    <location>
        <begin position="35"/>
        <end position="56"/>
    </location>
</feature>
<evidence type="ECO:0000313" key="2">
    <source>
        <dbReference type="EMBL" id="ABN65760.2"/>
    </source>
</evidence>
<name>A3LRL9_PICST</name>
<reference evidence="2 3" key="1">
    <citation type="journal article" date="2007" name="Nat. Biotechnol.">
        <title>Genome sequence of the lignocellulose-bioconverting and xylose-fermenting yeast Pichia stipitis.</title>
        <authorList>
            <person name="Jeffries T.W."/>
            <person name="Grigoriev I.V."/>
            <person name="Grimwood J."/>
            <person name="Laplaza J.M."/>
            <person name="Aerts A."/>
            <person name="Salamov A."/>
            <person name="Schmutz J."/>
            <person name="Lindquist E."/>
            <person name="Dehal P."/>
            <person name="Shapiro H."/>
            <person name="Jin Y.S."/>
            <person name="Passoth V."/>
            <person name="Richardson P.M."/>
        </authorList>
    </citation>
    <scope>NUCLEOTIDE SEQUENCE [LARGE SCALE GENOMIC DNA]</scope>
    <source>
        <strain evidence="3">ATCC 58785 / CBS 6054 / NBRC 10063 / NRRL Y-11545</strain>
    </source>
</reference>
<feature type="compositionally biased region" description="Low complexity" evidence="1">
    <location>
        <begin position="225"/>
        <end position="237"/>
    </location>
</feature>
<dbReference type="GeneID" id="4838022"/>
<feature type="compositionally biased region" description="Acidic residues" evidence="1">
    <location>
        <begin position="90"/>
        <end position="102"/>
    </location>
</feature>
<evidence type="ECO:0000256" key="1">
    <source>
        <dbReference type="SAM" id="MobiDB-lite"/>
    </source>
</evidence>
<dbReference type="InterPro" id="IPR031355">
    <property type="entry name" value="YBL010C/LAA2-like"/>
</dbReference>
<protein>
    <submittedName>
        <fullName evidence="2">Uncharacterized protein</fullName>
    </submittedName>
</protein>
<dbReference type="HOGENOM" id="CLU_041801_0_0_1"/>
<feature type="compositionally biased region" description="Basic and acidic residues" evidence="1">
    <location>
        <begin position="15"/>
        <end position="25"/>
    </location>
</feature>
<feature type="compositionally biased region" description="Polar residues" evidence="1">
    <location>
        <begin position="104"/>
        <end position="118"/>
    </location>
</feature>
<dbReference type="InParanoid" id="A3LRL9"/>
<dbReference type="EMBL" id="CP000497">
    <property type="protein sequence ID" value="ABN65760.2"/>
    <property type="molecule type" value="Genomic_DNA"/>
</dbReference>
<sequence length="386" mass="44651">MSNDEFESVEETPESIEHEEGRENLEENVDIDSEQSERTEQTEQRIQDQAEQPIEHQEEEQQQNQDEIELKKVEYEDLESDSDFGSFDEASFEDFQTNEDSDINLPTNETSPQSTQISTEYTEKSFVQFREDDFEDKQAFTSKLSSVLNQVFPDTKESHHQTTSTINDLLSERSAQIFSQLSTMPHLRPPNWVKSKIRHNLLISLGIPINLDELATPANSTSDANNQNNNKHNSNSNTLKVEVNAGRRKSISTSDISWEGFNIPEFETLHISPDGMSELIANTRDFLSKVETDNLNNSSRQFLEENQHEDVLSKKLAQFEENYNDLIILASVWSHHLSQLTKDFEIYESVVQNHIGYSQKLRRDEILDNLKKVKVTKKYKKKGIWN</sequence>
<gene>
    <name evidence="2" type="ORF">PICST_30736</name>
</gene>
<feature type="region of interest" description="Disordered" evidence="1">
    <location>
        <begin position="1"/>
        <end position="118"/>
    </location>
</feature>
<dbReference type="PANTHER" id="PTHR38698">
    <property type="entry name" value="EXPRESSED PROTEIN"/>
    <property type="match status" value="1"/>
</dbReference>